<reference evidence="2" key="1">
    <citation type="journal article" date="2020" name="Fungal Divers.">
        <title>Resolving the Mortierellaceae phylogeny through synthesis of multi-gene phylogenetics and phylogenomics.</title>
        <authorList>
            <person name="Vandepol N."/>
            <person name="Liber J."/>
            <person name="Desiro A."/>
            <person name="Na H."/>
            <person name="Kennedy M."/>
            <person name="Barry K."/>
            <person name="Grigoriev I.V."/>
            <person name="Miller A.N."/>
            <person name="O'Donnell K."/>
            <person name="Stajich J.E."/>
            <person name="Bonito G."/>
        </authorList>
    </citation>
    <scope>NUCLEOTIDE SEQUENCE</scope>
    <source>
        <strain evidence="2">KOD948</strain>
    </source>
</reference>
<evidence type="ECO:0000256" key="1">
    <source>
        <dbReference type="SAM" id="MobiDB-lite"/>
    </source>
</evidence>
<proteinExistence type="predicted"/>
<name>A0A9P6U1Y6_9FUNG</name>
<gene>
    <name evidence="2" type="ORF">BG011_004964</name>
</gene>
<feature type="compositionally biased region" description="Pro residues" evidence="1">
    <location>
        <begin position="480"/>
        <end position="501"/>
    </location>
</feature>
<feature type="region of interest" description="Disordered" evidence="1">
    <location>
        <begin position="473"/>
        <end position="509"/>
    </location>
</feature>
<dbReference type="Gene3D" id="3.80.10.10">
    <property type="entry name" value="Ribonuclease Inhibitor"/>
    <property type="match status" value="1"/>
</dbReference>
<dbReference type="InterPro" id="IPR032675">
    <property type="entry name" value="LRR_dom_sf"/>
</dbReference>
<keyword evidence="3" id="KW-1185">Reference proteome</keyword>
<accession>A0A9P6U1Y6</accession>
<dbReference type="EMBL" id="JAAAJA010000336">
    <property type="protein sequence ID" value="KAG0255698.1"/>
    <property type="molecule type" value="Genomic_DNA"/>
</dbReference>
<evidence type="ECO:0000313" key="3">
    <source>
        <dbReference type="Proteomes" id="UP000726737"/>
    </source>
</evidence>
<protein>
    <submittedName>
        <fullName evidence="2">Uncharacterized protein</fullName>
    </submittedName>
</protein>
<evidence type="ECO:0000313" key="2">
    <source>
        <dbReference type="EMBL" id="KAG0255698.1"/>
    </source>
</evidence>
<comment type="caution">
    <text evidence="2">The sequence shown here is derived from an EMBL/GenBank/DDBJ whole genome shotgun (WGS) entry which is preliminary data.</text>
</comment>
<sequence length="589" mass="67142">MDSIESSFRNRELDQVRFLDLRGILDLRVFFRVVEQCLAAQLVSLRLEAWDKGDDYYYLDRILEKCTRLQELIVVPKSEYTERQITTPPTPEELKSETDAVKQAATMLRECKGKESLEWKAAQFQLKTLVLLKPMLAQRVLAAILLRCPKLMTLKLINLAEKPPSGVNSTNLDALNIAAFYNVPELIDDLAHACPRLHTFHLSFRDRILSKQDVQLLLTKLQRVQHWGFVTRDIASPPFLPTFHDGILARAHDAIGLAHLQNRITTLEITGAGLEFGGRGEDGVSSRGTISKALHEFLCTTPTLRHLIAPTVTYYTEYMDLNQILVGSKDRHPDTPRSDGRFWACRSLETCDLEVRGRYEADTSHNSRVIFGYLSKVCPNLVDLRIRRPYISFWLAGGLCLLSRLHCLERLTLSCRSFSGFNETEVFEWIRRKGHPWGKVSSRGVAASSTLVDATKLAWKMTMIKSRLFAASPITSPSPSRSPSPSPSPPSPPPPPPPSPPSQAQIDQKPQDLSLEDLSTLGHMRDIEDLQIERLLQYRRGESCWPRLECWTIEHDGWFDRGLDVCGIDRIRPDVEFRFLRRQYNESWP</sequence>
<dbReference type="Proteomes" id="UP000726737">
    <property type="component" value="Unassembled WGS sequence"/>
</dbReference>
<dbReference type="OrthoDB" id="2336258at2759"/>
<organism evidence="2 3">
    <name type="scientific">Mortierella polycephala</name>
    <dbReference type="NCBI Taxonomy" id="41804"/>
    <lineage>
        <taxon>Eukaryota</taxon>
        <taxon>Fungi</taxon>
        <taxon>Fungi incertae sedis</taxon>
        <taxon>Mucoromycota</taxon>
        <taxon>Mortierellomycotina</taxon>
        <taxon>Mortierellomycetes</taxon>
        <taxon>Mortierellales</taxon>
        <taxon>Mortierellaceae</taxon>
        <taxon>Mortierella</taxon>
    </lineage>
</organism>
<dbReference type="SUPFAM" id="SSF52047">
    <property type="entry name" value="RNI-like"/>
    <property type="match status" value="1"/>
</dbReference>
<dbReference type="AlphaFoldDB" id="A0A9P6U1Y6"/>